<sequence length="141" mass="16185">MEGNNLPHNMPTWSSRKLVTSQSPASFSLEPNEKQKLKNNTQECKSPNTNDKAKDPEEGHSENIGKVDGVEEITGRERLKRLREEVTMDKVNIPENWGQEPKLKDWMDYTMFDAFFPHTLIVTARDALIANAREAKSPRLY</sequence>
<evidence type="ECO:0000313" key="4">
    <source>
        <dbReference type="Proteomes" id="UP000289340"/>
    </source>
</evidence>
<feature type="compositionally biased region" description="Basic and acidic residues" evidence="1">
    <location>
        <begin position="51"/>
        <end position="64"/>
    </location>
</feature>
<reference evidence="3 4" key="2">
    <citation type="submission" date="2018-09" db="EMBL/GenBank/DDBJ databases">
        <title>A high-quality reference genome of wild soybean provides a powerful tool to mine soybean genomes.</title>
        <authorList>
            <person name="Xie M."/>
            <person name="Chung C.Y.L."/>
            <person name="Li M.-W."/>
            <person name="Wong F.-L."/>
            <person name="Chan T.-F."/>
            <person name="Lam H.-M."/>
        </authorList>
    </citation>
    <scope>NUCLEOTIDE SEQUENCE [LARGE SCALE GENOMIC DNA]</scope>
    <source>
        <strain evidence="4">cv. W05</strain>
        <tissue evidence="3">Hypocotyl of etiolated seedlings</tissue>
    </source>
</reference>
<dbReference type="Proteomes" id="UP000289340">
    <property type="component" value="Chromosome 11"/>
</dbReference>
<reference evidence="2" key="1">
    <citation type="submission" date="2014-07" db="EMBL/GenBank/DDBJ databases">
        <title>Identification of a novel salt tolerance gene in wild soybean by whole-genome sequencing.</title>
        <authorList>
            <person name="Lam H.-M."/>
            <person name="Qi X."/>
            <person name="Li M.-W."/>
            <person name="Liu X."/>
            <person name="Xie M."/>
            <person name="Ni M."/>
            <person name="Xu X."/>
        </authorList>
    </citation>
    <scope>NUCLEOTIDE SEQUENCE [LARGE SCALE GENOMIC DNA]</scope>
    <source>
        <tissue evidence="2">Root</tissue>
    </source>
</reference>
<feature type="compositionally biased region" description="Polar residues" evidence="1">
    <location>
        <begin position="11"/>
        <end position="26"/>
    </location>
</feature>
<evidence type="ECO:0000256" key="1">
    <source>
        <dbReference type="SAM" id="MobiDB-lite"/>
    </source>
</evidence>
<accession>A0A0B2RI09</accession>
<dbReference type="Gramene" id="XM_028333196.1">
    <property type="protein sequence ID" value="XP_028188997.1"/>
    <property type="gene ID" value="LOC114375421"/>
</dbReference>
<keyword evidence="4" id="KW-1185">Reference proteome</keyword>
<dbReference type="GO" id="GO:0009785">
    <property type="term" value="P:blue light signaling pathway"/>
    <property type="evidence" value="ECO:0007669"/>
    <property type="project" value="InterPro"/>
</dbReference>
<feature type="compositionally biased region" description="Polar residues" evidence="1">
    <location>
        <begin position="38"/>
        <end position="50"/>
    </location>
</feature>
<feature type="region of interest" description="Disordered" evidence="1">
    <location>
        <begin position="1"/>
        <end position="64"/>
    </location>
</feature>
<dbReference type="InterPro" id="IPR040374">
    <property type="entry name" value="BIC"/>
</dbReference>
<dbReference type="AlphaFoldDB" id="A0A0B2RI09"/>
<dbReference type="SMR" id="A0A0B2RI09"/>
<gene>
    <name evidence="3" type="ORF">D0Y65_032353</name>
    <name evidence="2" type="ORF">glysoja_038804</name>
</gene>
<dbReference type="CDD" id="cd22645">
    <property type="entry name" value="BIC1_CID"/>
    <property type="match status" value="1"/>
</dbReference>
<dbReference type="PANTHER" id="PTHR34207:SF17">
    <property type="entry name" value="PROTEIN BIC2"/>
    <property type="match status" value="1"/>
</dbReference>
<evidence type="ECO:0000313" key="3">
    <source>
        <dbReference type="EMBL" id="RZB83803.1"/>
    </source>
</evidence>
<dbReference type="PANTHER" id="PTHR34207">
    <property type="entry name" value="PROTEIN BIC1"/>
    <property type="match status" value="1"/>
</dbReference>
<dbReference type="EMBL" id="QZWG01000011">
    <property type="protein sequence ID" value="RZB83803.1"/>
    <property type="molecule type" value="Genomic_DNA"/>
</dbReference>
<proteinExistence type="predicted"/>
<protein>
    <submittedName>
        <fullName evidence="3">Protein BIC2</fullName>
    </submittedName>
</protein>
<dbReference type="Proteomes" id="UP000053555">
    <property type="component" value="Unassembled WGS sequence"/>
</dbReference>
<name>A0A0B2RI09_GLYSO</name>
<dbReference type="EMBL" id="KN649941">
    <property type="protein sequence ID" value="KHN32875.1"/>
    <property type="molecule type" value="Genomic_DNA"/>
</dbReference>
<evidence type="ECO:0000313" key="2">
    <source>
        <dbReference type="EMBL" id="KHN32875.1"/>
    </source>
</evidence>
<organism evidence="2">
    <name type="scientific">Glycine soja</name>
    <name type="common">Wild soybean</name>
    <dbReference type="NCBI Taxonomy" id="3848"/>
    <lineage>
        <taxon>Eukaryota</taxon>
        <taxon>Viridiplantae</taxon>
        <taxon>Streptophyta</taxon>
        <taxon>Embryophyta</taxon>
        <taxon>Tracheophyta</taxon>
        <taxon>Spermatophyta</taxon>
        <taxon>Magnoliopsida</taxon>
        <taxon>eudicotyledons</taxon>
        <taxon>Gunneridae</taxon>
        <taxon>Pentapetalae</taxon>
        <taxon>rosids</taxon>
        <taxon>fabids</taxon>
        <taxon>Fabales</taxon>
        <taxon>Fabaceae</taxon>
        <taxon>Papilionoideae</taxon>
        <taxon>50 kb inversion clade</taxon>
        <taxon>NPAAA clade</taxon>
        <taxon>indigoferoid/millettioid clade</taxon>
        <taxon>Phaseoleae</taxon>
        <taxon>Glycine</taxon>
        <taxon>Glycine subgen. Soja</taxon>
    </lineage>
</organism>